<reference evidence="6" key="2">
    <citation type="submission" date="2020-09" db="EMBL/GenBank/DDBJ databases">
        <authorList>
            <person name="Sun Q."/>
            <person name="Ohkuma M."/>
        </authorList>
    </citation>
    <scope>NUCLEOTIDE SEQUENCE</scope>
    <source>
        <strain evidence="6">JCM 17251</strain>
    </source>
</reference>
<gene>
    <name evidence="6" type="ORF">GCM10007971_37860</name>
</gene>
<dbReference type="PRINTS" id="PR00990">
    <property type="entry name" value="RIBOKINASE"/>
</dbReference>
<evidence type="ECO:0000256" key="4">
    <source>
        <dbReference type="RuleBase" id="RU003704"/>
    </source>
</evidence>
<reference evidence="6" key="1">
    <citation type="journal article" date="2014" name="Int. J. Syst. Evol. Microbiol.">
        <title>Complete genome sequence of Corynebacterium casei LMG S-19264T (=DSM 44701T), isolated from a smear-ripened cheese.</title>
        <authorList>
            <consortium name="US DOE Joint Genome Institute (JGI-PGF)"/>
            <person name="Walter F."/>
            <person name="Albersmeier A."/>
            <person name="Kalinowski J."/>
            <person name="Ruckert C."/>
        </authorList>
    </citation>
    <scope>NUCLEOTIDE SEQUENCE</scope>
    <source>
        <strain evidence="6">JCM 17251</strain>
    </source>
</reference>
<proteinExistence type="inferred from homology"/>
<dbReference type="InterPro" id="IPR002139">
    <property type="entry name" value="Ribo/fructo_kinase"/>
</dbReference>
<protein>
    <submittedName>
        <fullName evidence="6">Fructokinase</fullName>
    </submittedName>
</protein>
<dbReference type="SUPFAM" id="SSF53613">
    <property type="entry name" value="Ribokinase-like"/>
    <property type="match status" value="1"/>
</dbReference>
<evidence type="ECO:0000259" key="5">
    <source>
        <dbReference type="Pfam" id="PF00294"/>
    </source>
</evidence>
<comment type="similarity">
    <text evidence="1 4">Belongs to the carbohydrate kinase PfkB family.</text>
</comment>
<dbReference type="CDD" id="cd01167">
    <property type="entry name" value="bac_FRK"/>
    <property type="match status" value="1"/>
</dbReference>
<dbReference type="Pfam" id="PF00294">
    <property type="entry name" value="PfkB"/>
    <property type="match status" value="1"/>
</dbReference>
<dbReference type="InterPro" id="IPR011611">
    <property type="entry name" value="PfkB_dom"/>
</dbReference>
<dbReference type="PANTHER" id="PTHR43085">
    <property type="entry name" value="HEXOKINASE FAMILY MEMBER"/>
    <property type="match status" value="1"/>
</dbReference>
<dbReference type="AlphaFoldDB" id="A0A918D577"/>
<name>A0A918D577_9BACI</name>
<dbReference type="EMBL" id="BMOS01000055">
    <property type="protein sequence ID" value="GGN67179.1"/>
    <property type="molecule type" value="Genomic_DNA"/>
</dbReference>
<evidence type="ECO:0000256" key="1">
    <source>
        <dbReference type="ARBA" id="ARBA00010688"/>
    </source>
</evidence>
<evidence type="ECO:0000256" key="2">
    <source>
        <dbReference type="ARBA" id="ARBA00022679"/>
    </source>
</evidence>
<dbReference type="InterPro" id="IPR002173">
    <property type="entry name" value="Carboh/pur_kinase_PfkB_CS"/>
</dbReference>
<evidence type="ECO:0000313" key="6">
    <source>
        <dbReference type="EMBL" id="GGN67179.1"/>
    </source>
</evidence>
<dbReference type="InterPro" id="IPR029056">
    <property type="entry name" value="Ribokinase-like"/>
</dbReference>
<dbReference type="PANTHER" id="PTHR43085:SF54">
    <property type="entry name" value="PUTATIVE-RELATED"/>
    <property type="match status" value="1"/>
</dbReference>
<dbReference type="Gene3D" id="3.40.1190.20">
    <property type="match status" value="1"/>
</dbReference>
<dbReference type="RefSeq" id="WP_188859716.1">
    <property type="nucleotide sequence ID" value="NZ_BMOS01000055.1"/>
</dbReference>
<dbReference type="PROSITE" id="PS00584">
    <property type="entry name" value="PFKB_KINASES_2"/>
    <property type="match status" value="1"/>
</dbReference>
<keyword evidence="3 4" id="KW-0418">Kinase</keyword>
<feature type="domain" description="Carbohydrate kinase PfkB" evidence="5">
    <location>
        <begin position="5"/>
        <end position="310"/>
    </location>
</feature>
<evidence type="ECO:0000256" key="3">
    <source>
        <dbReference type="ARBA" id="ARBA00022777"/>
    </source>
</evidence>
<dbReference type="PROSITE" id="PS00583">
    <property type="entry name" value="PFKB_KINASES_1"/>
    <property type="match status" value="1"/>
</dbReference>
<dbReference type="InterPro" id="IPR050306">
    <property type="entry name" value="PfkB_Carbo_kinase"/>
</dbReference>
<accession>A0A918D577</accession>
<sequence length="321" mass="35109">MTGINVACIGELLIDMYCIDVDVSLKDGDNFKKMAGGAPANVSATIARLGGKASMIGKVGNDSFGDFLVETLEDYQVDTSMVVRDKSLPTTMALVSLVTGGERDFQFYRGADKNLRMTDFSLTDVMESKVIHFGSATALLEAPLRETYFSLIKRAYNEKKFISFDPNFREDLWKGNENEFIGLSREILAYTDFVKVSDEELVILTNEDEVSNGIAKLHQFGAKIVAVTIGEEGSIISNGEKYEVVPSKSIEAIDTTGAGDAFVGAVLYQFSNRLNEEKAISVSDFNYLKEVTRFANYLSAEVCTKVGSLTALASIEEVSIS</sequence>
<organism evidence="6 7">
    <name type="scientific">Oceanobacillus indicireducens</name>
    <dbReference type="NCBI Taxonomy" id="1004261"/>
    <lineage>
        <taxon>Bacteria</taxon>
        <taxon>Bacillati</taxon>
        <taxon>Bacillota</taxon>
        <taxon>Bacilli</taxon>
        <taxon>Bacillales</taxon>
        <taxon>Bacillaceae</taxon>
        <taxon>Oceanobacillus</taxon>
    </lineage>
</organism>
<keyword evidence="7" id="KW-1185">Reference proteome</keyword>
<dbReference type="GO" id="GO:0008865">
    <property type="term" value="F:fructokinase activity"/>
    <property type="evidence" value="ECO:0007669"/>
    <property type="project" value="UniProtKB-ARBA"/>
</dbReference>
<evidence type="ECO:0000313" key="7">
    <source>
        <dbReference type="Proteomes" id="UP000624041"/>
    </source>
</evidence>
<dbReference type="GO" id="GO:0006000">
    <property type="term" value="P:fructose metabolic process"/>
    <property type="evidence" value="ECO:0007669"/>
    <property type="project" value="UniProtKB-ARBA"/>
</dbReference>
<dbReference type="Proteomes" id="UP000624041">
    <property type="component" value="Unassembled WGS sequence"/>
</dbReference>
<comment type="caution">
    <text evidence="6">The sequence shown here is derived from an EMBL/GenBank/DDBJ whole genome shotgun (WGS) entry which is preliminary data.</text>
</comment>
<keyword evidence="2 4" id="KW-0808">Transferase</keyword>